<dbReference type="STRING" id="595434.RISK_000068"/>
<sequence>MNSSISTPPAHQLQTENGSLQIRFEWQQDRYAHVVRWQSESGEVCEARSEEGSSDQDWPASPALQQLSTETIEGVPTILGVGCAGSSHFSVSVQVLETGGTAADENPLPAVRFDWAVRMSAAAAKEHPDADLGTKYTAEKMLASSLHGQTETVCDPTSDGGSRFVPDPSGGGRTRQWSYDLLGAACADPE</sequence>
<keyword evidence="3" id="KW-1185">Reference proteome</keyword>
<name>A0A0J1ER02_RHOIS</name>
<organism evidence="2 3">
    <name type="scientific">Rhodopirellula islandica</name>
    <dbReference type="NCBI Taxonomy" id="595434"/>
    <lineage>
        <taxon>Bacteria</taxon>
        <taxon>Pseudomonadati</taxon>
        <taxon>Planctomycetota</taxon>
        <taxon>Planctomycetia</taxon>
        <taxon>Pirellulales</taxon>
        <taxon>Pirellulaceae</taxon>
        <taxon>Rhodopirellula</taxon>
    </lineage>
</organism>
<protein>
    <submittedName>
        <fullName evidence="2">Uncharacterized protein</fullName>
    </submittedName>
</protein>
<reference evidence="2" key="1">
    <citation type="submission" date="2015-05" db="EMBL/GenBank/DDBJ databases">
        <title>Permanent draft genome of Rhodopirellula islandicus K833.</title>
        <authorList>
            <person name="Kizina J."/>
            <person name="Richter M."/>
            <person name="Glockner F.O."/>
            <person name="Harder J."/>
        </authorList>
    </citation>
    <scope>NUCLEOTIDE SEQUENCE [LARGE SCALE GENOMIC DNA]</scope>
    <source>
        <strain evidence="2">K833</strain>
    </source>
</reference>
<dbReference type="Proteomes" id="UP000036367">
    <property type="component" value="Unassembled WGS sequence"/>
</dbReference>
<accession>A0A0J1ER02</accession>
<proteinExistence type="predicted"/>
<dbReference type="AlphaFoldDB" id="A0A0J1ER02"/>
<dbReference type="RefSeq" id="WP_047812247.1">
    <property type="nucleotide sequence ID" value="NZ_LECT01000001.1"/>
</dbReference>
<evidence type="ECO:0000313" key="3">
    <source>
        <dbReference type="Proteomes" id="UP000036367"/>
    </source>
</evidence>
<gene>
    <name evidence="2" type="ORF">RISK_000068</name>
</gene>
<dbReference type="OrthoDB" id="273982at2"/>
<dbReference type="PATRIC" id="fig|595434.4.peg.65"/>
<feature type="region of interest" description="Disordered" evidence="1">
    <location>
        <begin position="147"/>
        <end position="176"/>
    </location>
</feature>
<feature type="region of interest" description="Disordered" evidence="1">
    <location>
        <begin position="42"/>
        <end position="61"/>
    </location>
</feature>
<evidence type="ECO:0000313" key="2">
    <source>
        <dbReference type="EMBL" id="KLU07889.1"/>
    </source>
</evidence>
<comment type="caution">
    <text evidence="2">The sequence shown here is derived from an EMBL/GenBank/DDBJ whole genome shotgun (WGS) entry which is preliminary data.</text>
</comment>
<evidence type="ECO:0000256" key="1">
    <source>
        <dbReference type="SAM" id="MobiDB-lite"/>
    </source>
</evidence>
<dbReference type="EMBL" id="LECT01000001">
    <property type="protein sequence ID" value="KLU07889.1"/>
    <property type="molecule type" value="Genomic_DNA"/>
</dbReference>